<dbReference type="EMBL" id="CP071091">
    <property type="protein sequence ID" value="QSQ14389.1"/>
    <property type="molecule type" value="Genomic_DNA"/>
</dbReference>
<evidence type="ECO:0000313" key="1">
    <source>
        <dbReference type="EMBL" id="QSQ14389.1"/>
    </source>
</evidence>
<accession>A0ABX7NA26</accession>
<protein>
    <recommendedName>
        <fullName evidence="3">Lipoprotein</fullName>
    </recommendedName>
</protein>
<proteinExistence type="predicted"/>
<dbReference type="PROSITE" id="PS51257">
    <property type="entry name" value="PROKAR_LIPOPROTEIN"/>
    <property type="match status" value="1"/>
</dbReference>
<dbReference type="Proteomes" id="UP000663090">
    <property type="component" value="Chromosome"/>
</dbReference>
<reference evidence="1 2" key="1">
    <citation type="submission" date="2021-02" db="EMBL/GenBank/DDBJ databases">
        <title>De Novo genome assembly of isolated myxobacteria.</title>
        <authorList>
            <person name="Stevens D.C."/>
        </authorList>
    </citation>
    <scope>NUCLEOTIDE SEQUENCE [LARGE SCALE GENOMIC DNA]</scope>
    <source>
        <strain evidence="1 2">SCHIC003</strain>
    </source>
</reference>
<evidence type="ECO:0008006" key="3">
    <source>
        <dbReference type="Google" id="ProtNLM"/>
    </source>
</evidence>
<name>A0ABX7NA26_9BACT</name>
<sequence length="334" mass="36463">MSQRLSLMFLGVLWMSCVSTPHISDSAGKPPSVSDSGVSLPVLFNDDLVLVQPTTREGRTLTFFTATGGSLFIQPDTATQLELPRISKPLNAEVTLDWVRLPDFQTGAWIPTPSGGDGLLPVVPIALEAGTFGDGVLGAPWFAGRVWTFDYPGGKLWLRAPGDLPRVEERHRVALGVRSDSTGQRAPPIPRIQIRVDGEVLDLSLDTGAVMWLSESARKALADERSTGRAASLISLSTYERWHQRHPDWRIIEEGDANLPGAFLIEVPRIELAGHEVGPVWFTTRPDAAFREFSSQSMDKPVEGALGGNALKFFRVTVDYIQAVAVFERAAHKG</sequence>
<evidence type="ECO:0000313" key="2">
    <source>
        <dbReference type="Proteomes" id="UP000663090"/>
    </source>
</evidence>
<keyword evidence="2" id="KW-1185">Reference proteome</keyword>
<organism evidence="1 2">
    <name type="scientific">Myxococcus landrumensis</name>
    <dbReference type="NCBI Taxonomy" id="2813577"/>
    <lineage>
        <taxon>Bacteria</taxon>
        <taxon>Pseudomonadati</taxon>
        <taxon>Myxococcota</taxon>
        <taxon>Myxococcia</taxon>
        <taxon>Myxococcales</taxon>
        <taxon>Cystobacterineae</taxon>
        <taxon>Myxococcaceae</taxon>
        <taxon>Myxococcus</taxon>
    </lineage>
</organism>
<dbReference type="RefSeq" id="WP_206716169.1">
    <property type="nucleotide sequence ID" value="NZ_CP071091.1"/>
</dbReference>
<gene>
    <name evidence="1" type="ORF">JY572_39860</name>
</gene>